<proteinExistence type="predicted"/>
<organism evidence="2 3">
    <name type="scientific">Candidatus Ornithomonoglobus merdipullorum</name>
    <dbReference type="NCBI Taxonomy" id="2840895"/>
    <lineage>
        <taxon>Bacteria</taxon>
        <taxon>Bacillati</taxon>
        <taxon>Bacillota</taxon>
        <taxon>Clostridia</taxon>
        <taxon>Candidatus Ornithomonoglobus</taxon>
    </lineage>
</organism>
<keyword evidence="1" id="KW-0472">Membrane</keyword>
<gene>
    <name evidence="2" type="ORF">IAA61_00675</name>
</gene>
<evidence type="ECO:0000313" key="3">
    <source>
        <dbReference type="Proteomes" id="UP000824109"/>
    </source>
</evidence>
<sequence>MDPNKYRDLGEDLKRIVSDAVGSQNYDDLSENISKMVSGALSAAGTEIRKTGESLKNSFFTNTAANAFPYPVNKKALPSGYGMVSLILGSAGTAGFAVLAFLSLLADYFLPSTALTVIFAALAVVCLVFAVKGYRAYRLKKHFKRYIMLMSGEKQYLIDDIAASYPLDRKVVARELSRLITLGAFPQGHIDDEKKYFIGDNETYQYYLRTKETERRIMSNPQEARKLEQTRASIEKGRQYIESIRHANDIIIDKEMSDKLDTTELILKNIFDRLEKRPDLVPDARKLIEYYLPITEKLLSAYIELDRQNIGSENIDRSKLEIEKSMDSVNTAFYNLYNSLFTDDKVDIISDISVLRSMFAQEGLNNSDFKKGKDDPNGN</sequence>
<dbReference type="InterPro" id="IPR018770">
    <property type="entry name" value="ChloroindolylP_hydrolase"/>
</dbReference>
<dbReference type="EMBL" id="DVNB01000009">
    <property type="protein sequence ID" value="HIU56307.1"/>
    <property type="molecule type" value="Genomic_DNA"/>
</dbReference>
<reference evidence="2" key="1">
    <citation type="submission" date="2020-10" db="EMBL/GenBank/DDBJ databases">
        <authorList>
            <person name="Gilroy R."/>
        </authorList>
    </citation>
    <scope>NUCLEOTIDE SEQUENCE</scope>
    <source>
        <strain evidence="2">USAMLcec3-3695</strain>
    </source>
</reference>
<evidence type="ECO:0000256" key="1">
    <source>
        <dbReference type="SAM" id="Phobius"/>
    </source>
</evidence>
<comment type="caution">
    <text evidence="2">The sequence shown here is derived from an EMBL/GenBank/DDBJ whole genome shotgun (WGS) entry which is preliminary data.</text>
</comment>
<accession>A0A9D1MA72</accession>
<dbReference type="Proteomes" id="UP000824109">
    <property type="component" value="Unassembled WGS sequence"/>
</dbReference>
<protein>
    <submittedName>
        <fullName evidence="2">5-bromo-4-chloroindolyl phosphate hydrolysis family protein</fullName>
    </submittedName>
</protein>
<dbReference type="AlphaFoldDB" id="A0A9D1MA72"/>
<reference evidence="2" key="2">
    <citation type="journal article" date="2021" name="PeerJ">
        <title>Extensive microbial diversity within the chicken gut microbiome revealed by metagenomics and culture.</title>
        <authorList>
            <person name="Gilroy R."/>
            <person name="Ravi A."/>
            <person name="Getino M."/>
            <person name="Pursley I."/>
            <person name="Horton D.L."/>
            <person name="Alikhan N.F."/>
            <person name="Baker D."/>
            <person name="Gharbi K."/>
            <person name="Hall N."/>
            <person name="Watson M."/>
            <person name="Adriaenssens E.M."/>
            <person name="Foster-Nyarko E."/>
            <person name="Jarju S."/>
            <person name="Secka A."/>
            <person name="Antonio M."/>
            <person name="Oren A."/>
            <person name="Chaudhuri R.R."/>
            <person name="La Ragione R."/>
            <person name="Hildebrand F."/>
            <person name="Pallen M.J."/>
        </authorList>
    </citation>
    <scope>NUCLEOTIDE SEQUENCE</scope>
    <source>
        <strain evidence="2">USAMLcec3-3695</strain>
    </source>
</reference>
<name>A0A9D1MA72_9FIRM</name>
<evidence type="ECO:0000313" key="2">
    <source>
        <dbReference type="EMBL" id="HIU56307.1"/>
    </source>
</evidence>
<feature type="transmembrane region" description="Helical" evidence="1">
    <location>
        <begin position="108"/>
        <end position="131"/>
    </location>
</feature>
<feature type="transmembrane region" description="Helical" evidence="1">
    <location>
        <begin position="81"/>
        <end position="102"/>
    </location>
</feature>
<keyword evidence="1" id="KW-1133">Transmembrane helix</keyword>
<keyword evidence="1" id="KW-0812">Transmembrane</keyword>
<dbReference type="Pfam" id="PF10112">
    <property type="entry name" value="Halogen_Hydrol"/>
    <property type="match status" value="1"/>
</dbReference>